<name>A0AA49Q620_9BACT</name>
<evidence type="ECO:0000313" key="3">
    <source>
        <dbReference type="EMBL" id="WKW13244.1"/>
    </source>
</evidence>
<dbReference type="EMBL" id="CP130612">
    <property type="protein sequence ID" value="WKW13244.1"/>
    <property type="molecule type" value="Genomic_DNA"/>
</dbReference>
<dbReference type="RefSeq" id="WP_367886104.1">
    <property type="nucleotide sequence ID" value="NZ_CP130612.1"/>
</dbReference>
<feature type="domain" description="Surface-adhesin protein E-like" evidence="2">
    <location>
        <begin position="25"/>
        <end position="130"/>
    </location>
</feature>
<dbReference type="AlphaFoldDB" id="A0AA49Q620"/>
<evidence type="ECO:0000313" key="4">
    <source>
        <dbReference type="EMBL" id="WKW16151.1"/>
    </source>
</evidence>
<dbReference type="Proteomes" id="UP001229955">
    <property type="component" value="Chromosome"/>
</dbReference>
<keyword evidence="5" id="KW-1185">Reference proteome</keyword>
<evidence type="ECO:0000256" key="1">
    <source>
        <dbReference type="SAM" id="SignalP"/>
    </source>
</evidence>
<organism evidence="3">
    <name type="scientific">Pseudogemmatithrix spongiicola</name>
    <dbReference type="NCBI Taxonomy" id="3062599"/>
    <lineage>
        <taxon>Bacteria</taxon>
        <taxon>Pseudomonadati</taxon>
        <taxon>Gemmatimonadota</taxon>
        <taxon>Gemmatimonadia</taxon>
        <taxon>Gemmatimonadales</taxon>
        <taxon>Gemmatimonadaceae</taxon>
        <taxon>Pseudogemmatithrix</taxon>
    </lineage>
</organism>
<dbReference type="EMBL" id="CP130613">
    <property type="protein sequence ID" value="WKW16151.1"/>
    <property type="molecule type" value="Genomic_DNA"/>
</dbReference>
<keyword evidence="1" id="KW-0732">Signal</keyword>
<evidence type="ECO:0000259" key="2">
    <source>
        <dbReference type="Pfam" id="PF16747"/>
    </source>
</evidence>
<protein>
    <recommendedName>
        <fullName evidence="2">Surface-adhesin protein E-like domain-containing protein</fullName>
    </recommendedName>
</protein>
<gene>
    <name evidence="3" type="ORF">Strain138_002561</name>
    <name evidence="4" type="ORF">Strain318_002561</name>
</gene>
<feature type="chain" id="PRO_5041210503" description="Surface-adhesin protein E-like domain-containing protein" evidence="1">
    <location>
        <begin position="21"/>
        <end position="134"/>
    </location>
</feature>
<dbReference type="KEGG" id="pspc:Strain318_002561"/>
<accession>A0AA49Q8U8</accession>
<proteinExistence type="predicted"/>
<dbReference type="Pfam" id="PF16747">
    <property type="entry name" value="Adhesin_E"/>
    <property type="match status" value="1"/>
</dbReference>
<sequence length="134" mass="14595">MRLPSLLLLCALSTAAHAQAANTRWQDIGKTSSGNTVYVDARSVKDSVGMKVALVRTVYAEPVSTPQGPITGSRARAMFDCANQKVAVLENIIYHDERANRIYRQSAPRQPGFGPALQSTFAHVAMQHLCAARR</sequence>
<accession>A0AA49Q620</accession>
<evidence type="ECO:0000313" key="5">
    <source>
        <dbReference type="Proteomes" id="UP001229955"/>
    </source>
</evidence>
<dbReference type="InterPro" id="IPR031939">
    <property type="entry name" value="Adhesin_E-like"/>
</dbReference>
<reference evidence="3" key="1">
    <citation type="submission" date="2023-07" db="EMBL/GenBank/DDBJ databases">
        <authorList>
            <person name="Haufschild T."/>
            <person name="Kallscheuer N."/>
            <person name="Hammer J."/>
            <person name="Kohn T."/>
            <person name="Kabuu M."/>
            <person name="Jogler M."/>
            <person name="Wohfarth N."/>
            <person name="Heuer A."/>
            <person name="Rohde M."/>
            <person name="van Teeseling M.C.F."/>
            <person name="Jogler C."/>
        </authorList>
    </citation>
    <scope>NUCLEOTIDE SEQUENCE</scope>
    <source>
        <strain evidence="3">Strain 138</strain>
        <strain evidence="4">Strain 318</strain>
    </source>
</reference>
<feature type="signal peptide" evidence="1">
    <location>
        <begin position="1"/>
        <end position="20"/>
    </location>
</feature>